<feature type="compositionally biased region" description="Acidic residues" evidence="1">
    <location>
        <begin position="171"/>
        <end position="182"/>
    </location>
</feature>
<sequence>MSNSISNVTIDTVCHNVPLAARSSRKAENAPDIPPATVFAQAAPPQQANGKDTRTKSAATKNGGIPEVPPLSDYTRRYLDWDLSTTVASYVARLTTEVRSFREWFARANDTAVAREILDDFFHEVKEFEDTYQGRKAALGLSQDTKGHINNEDANYSARDDVDNSKLSDDGATDDDEEDDHEELFDSLHVEETLEHGDMSIVDDNDLHFKVVSQETEAQSYGGRICSGQCSAAGWRHHGGYDRMLGLGGGGATHAGLGTGESEQERALWEGTATARDDPERGTRRGGRKDAGEGPAGWRTVPAGLRAVRAARRASRAPAGFPAGDGAGVGSVRAWASLADTLTSWFAWSP</sequence>
<feature type="compositionally biased region" description="Polar residues" evidence="1">
    <location>
        <begin position="44"/>
        <end position="60"/>
    </location>
</feature>
<organism evidence="2 3">
    <name type="scientific">Wolfiporia cocos (strain MD-104)</name>
    <name type="common">Brown rot fungus</name>
    <dbReference type="NCBI Taxonomy" id="742152"/>
    <lineage>
        <taxon>Eukaryota</taxon>
        <taxon>Fungi</taxon>
        <taxon>Dikarya</taxon>
        <taxon>Basidiomycota</taxon>
        <taxon>Agaricomycotina</taxon>
        <taxon>Agaricomycetes</taxon>
        <taxon>Polyporales</taxon>
        <taxon>Phaeolaceae</taxon>
        <taxon>Wolfiporia</taxon>
    </lineage>
</organism>
<reference evidence="2 3" key="1">
    <citation type="journal article" date="2012" name="Science">
        <title>The Paleozoic origin of enzymatic lignin decomposition reconstructed from 31 fungal genomes.</title>
        <authorList>
            <person name="Floudas D."/>
            <person name="Binder M."/>
            <person name="Riley R."/>
            <person name="Barry K."/>
            <person name="Blanchette R.A."/>
            <person name="Henrissat B."/>
            <person name="Martinez A.T."/>
            <person name="Otillar R."/>
            <person name="Spatafora J.W."/>
            <person name="Yadav J.S."/>
            <person name="Aerts A."/>
            <person name="Benoit I."/>
            <person name="Boyd A."/>
            <person name="Carlson A."/>
            <person name="Copeland A."/>
            <person name="Coutinho P.M."/>
            <person name="de Vries R.P."/>
            <person name="Ferreira P."/>
            <person name="Findley K."/>
            <person name="Foster B."/>
            <person name="Gaskell J."/>
            <person name="Glotzer D."/>
            <person name="Gorecki P."/>
            <person name="Heitman J."/>
            <person name="Hesse C."/>
            <person name="Hori C."/>
            <person name="Igarashi K."/>
            <person name="Jurgens J.A."/>
            <person name="Kallen N."/>
            <person name="Kersten P."/>
            <person name="Kohler A."/>
            <person name="Kuees U."/>
            <person name="Kumar T.K.A."/>
            <person name="Kuo A."/>
            <person name="LaButti K."/>
            <person name="Larrondo L.F."/>
            <person name="Lindquist E."/>
            <person name="Ling A."/>
            <person name="Lombard V."/>
            <person name="Lucas S."/>
            <person name="Lundell T."/>
            <person name="Martin R."/>
            <person name="McLaughlin D.J."/>
            <person name="Morgenstern I."/>
            <person name="Morin E."/>
            <person name="Murat C."/>
            <person name="Nagy L.G."/>
            <person name="Nolan M."/>
            <person name="Ohm R.A."/>
            <person name="Patyshakuliyeva A."/>
            <person name="Rokas A."/>
            <person name="Ruiz-Duenas F.J."/>
            <person name="Sabat G."/>
            <person name="Salamov A."/>
            <person name="Samejima M."/>
            <person name="Schmutz J."/>
            <person name="Slot J.C."/>
            <person name="St John F."/>
            <person name="Stenlid J."/>
            <person name="Sun H."/>
            <person name="Sun S."/>
            <person name="Syed K."/>
            <person name="Tsang A."/>
            <person name="Wiebenga A."/>
            <person name="Young D."/>
            <person name="Pisabarro A."/>
            <person name="Eastwood D.C."/>
            <person name="Martin F."/>
            <person name="Cullen D."/>
            <person name="Grigoriev I.V."/>
            <person name="Hibbett D.S."/>
        </authorList>
    </citation>
    <scope>NUCLEOTIDE SEQUENCE [LARGE SCALE GENOMIC DNA]</scope>
    <source>
        <strain evidence="2 3">MD-104</strain>
    </source>
</reference>
<dbReference type="Proteomes" id="UP000218811">
    <property type="component" value="Unassembled WGS sequence"/>
</dbReference>
<dbReference type="AlphaFoldDB" id="A0A2H3J658"/>
<feature type="region of interest" description="Disordered" evidence="1">
    <location>
        <begin position="270"/>
        <end position="299"/>
    </location>
</feature>
<evidence type="ECO:0000313" key="3">
    <source>
        <dbReference type="Proteomes" id="UP000218811"/>
    </source>
</evidence>
<feature type="region of interest" description="Disordered" evidence="1">
    <location>
        <begin position="143"/>
        <end position="182"/>
    </location>
</feature>
<accession>A0A2H3J658</accession>
<feature type="region of interest" description="Disordered" evidence="1">
    <location>
        <begin position="38"/>
        <end position="69"/>
    </location>
</feature>
<evidence type="ECO:0000313" key="2">
    <source>
        <dbReference type="EMBL" id="PCH35253.1"/>
    </source>
</evidence>
<gene>
    <name evidence="2" type="ORF">WOLCODRAFT_166155</name>
</gene>
<dbReference type="EMBL" id="KB467843">
    <property type="protein sequence ID" value="PCH35253.1"/>
    <property type="molecule type" value="Genomic_DNA"/>
</dbReference>
<feature type="compositionally biased region" description="Basic and acidic residues" evidence="1">
    <location>
        <begin position="275"/>
        <end position="292"/>
    </location>
</feature>
<proteinExistence type="predicted"/>
<protein>
    <submittedName>
        <fullName evidence="2">Uncharacterized protein</fullName>
    </submittedName>
</protein>
<feature type="compositionally biased region" description="Basic and acidic residues" evidence="1">
    <location>
        <begin position="158"/>
        <end position="169"/>
    </location>
</feature>
<name>A0A2H3J658_WOLCO</name>
<evidence type="ECO:0000256" key="1">
    <source>
        <dbReference type="SAM" id="MobiDB-lite"/>
    </source>
</evidence>
<keyword evidence="3" id="KW-1185">Reference proteome</keyword>